<dbReference type="InterPro" id="IPR036388">
    <property type="entry name" value="WH-like_DNA-bd_sf"/>
</dbReference>
<dbReference type="EMBL" id="CP009933">
    <property type="protein sequence ID" value="AKA67933.1"/>
    <property type="molecule type" value="Genomic_DNA"/>
</dbReference>
<proteinExistence type="inferred from homology"/>
<accession>A0A0E3JZ36</accession>
<keyword evidence="3" id="KW-0238">DNA-binding</keyword>
<evidence type="ECO:0000259" key="5">
    <source>
        <dbReference type="PROSITE" id="PS50931"/>
    </source>
</evidence>
<gene>
    <name evidence="6" type="ORF">CSCA_0808</name>
</gene>
<dbReference type="Gene3D" id="1.10.10.10">
    <property type="entry name" value="Winged helix-like DNA-binding domain superfamily/Winged helix DNA-binding domain"/>
    <property type="match status" value="1"/>
</dbReference>
<dbReference type="Proteomes" id="UP000033115">
    <property type="component" value="Chromosome"/>
</dbReference>
<dbReference type="HOGENOM" id="CLU_039613_6_4_9"/>
<dbReference type="SUPFAM" id="SSF53850">
    <property type="entry name" value="Periplasmic binding protein-like II"/>
    <property type="match status" value="1"/>
</dbReference>
<evidence type="ECO:0000256" key="4">
    <source>
        <dbReference type="ARBA" id="ARBA00023163"/>
    </source>
</evidence>
<dbReference type="SUPFAM" id="SSF46785">
    <property type="entry name" value="Winged helix' DNA-binding domain"/>
    <property type="match status" value="1"/>
</dbReference>
<dbReference type="KEGG" id="csq:CSCA_0808"/>
<evidence type="ECO:0000256" key="3">
    <source>
        <dbReference type="ARBA" id="ARBA00023125"/>
    </source>
</evidence>
<dbReference type="Pfam" id="PF00126">
    <property type="entry name" value="HTH_1"/>
    <property type="match status" value="1"/>
</dbReference>
<sequence length="319" mass="36487">MFQNMNYVYEIYKSGSFSKAAENLHITQPALSIAIRKLEQELGQPLFERKTSPLKLTAAGHIYMDKVEKIISMEQECADCFQNLNEVRVGKIRIGGAIISMTYLLPELIVEFSNQYPGIEIAAKEASLPVLKNMLADGSIDLILDTDWFQEEIFQSIPLFENQILLGIPLNLPVDKKIFACGMTSKEIRKNKHLSKKQPAIDLYNMENFPFLLPEPTNEIFGRSEAIFHYYNITPLVKMSFNQQMTSFEFASKGLGAVFIADTLIKCSPDAENLRFYKLKCPMPKRGVAIAYNKKRYVTKATKRFIDFTTEFYKNKLIP</sequence>
<keyword evidence="2" id="KW-0805">Transcription regulation</keyword>
<dbReference type="GO" id="GO:0003677">
    <property type="term" value="F:DNA binding"/>
    <property type="evidence" value="ECO:0007669"/>
    <property type="project" value="UniProtKB-KW"/>
</dbReference>
<dbReference type="PROSITE" id="PS50931">
    <property type="entry name" value="HTH_LYSR"/>
    <property type="match status" value="1"/>
</dbReference>
<dbReference type="Pfam" id="PF03466">
    <property type="entry name" value="LysR_substrate"/>
    <property type="match status" value="1"/>
</dbReference>
<dbReference type="Gene3D" id="3.40.190.290">
    <property type="match status" value="1"/>
</dbReference>
<dbReference type="FunFam" id="1.10.10.10:FF:000001">
    <property type="entry name" value="LysR family transcriptional regulator"/>
    <property type="match status" value="1"/>
</dbReference>
<feature type="domain" description="HTH lysR-type" evidence="5">
    <location>
        <begin position="1"/>
        <end position="57"/>
    </location>
</feature>
<evidence type="ECO:0000256" key="1">
    <source>
        <dbReference type="ARBA" id="ARBA00009437"/>
    </source>
</evidence>
<name>A0A0E3JZ36_CLOSL</name>
<dbReference type="PANTHER" id="PTHR30419">
    <property type="entry name" value="HTH-TYPE TRANSCRIPTIONAL REGULATOR YBHD"/>
    <property type="match status" value="1"/>
</dbReference>
<dbReference type="PRINTS" id="PR00039">
    <property type="entry name" value="HTHLYSR"/>
</dbReference>
<keyword evidence="4" id="KW-0804">Transcription</keyword>
<reference evidence="6 7" key="1">
    <citation type="journal article" date="2015" name="J. Biotechnol.">
        <title>Complete genome sequence of a malodorant-producing acetogen, Clostridium scatologenes ATCC 25775(T).</title>
        <authorList>
            <person name="Zhu Z."/>
            <person name="Guo T."/>
            <person name="Zheng H."/>
            <person name="Song T."/>
            <person name="Ouyang P."/>
            <person name="Xie J."/>
        </authorList>
    </citation>
    <scope>NUCLEOTIDE SEQUENCE [LARGE SCALE GENOMIC DNA]</scope>
    <source>
        <strain evidence="6 7">ATCC 25775</strain>
    </source>
</reference>
<dbReference type="InterPro" id="IPR036390">
    <property type="entry name" value="WH_DNA-bd_sf"/>
</dbReference>
<keyword evidence="7" id="KW-1185">Reference proteome</keyword>
<dbReference type="RefSeq" id="WP_029163551.1">
    <property type="nucleotide sequence ID" value="NZ_CP009933.1"/>
</dbReference>
<dbReference type="GO" id="GO:0003700">
    <property type="term" value="F:DNA-binding transcription factor activity"/>
    <property type="evidence" value="ECO:0007669"/>
    <property type="project" value="InterPro"/>
</dbReference>
<dbReference type="InterPro" id="IPR050950">
    <property type="entry name" value="HTH-type_LysR_regulators"/>
</dbReference>
<protein>
    <submittedName>
        <fullName evidence="6">Transcriptional regulator, LysR family</fullName>
    </submittedName>
</protein>
<evidence type="ECO:0000313" key="7">
    <source>
        <dbReference type="Proteomes" id="UP000033115"/>
    </source>
</evidence>
<evidence type="ECO:0000256" key="2">
    <source>
        <dbReference type="ARBA" id="ARBA00023015"/>
    </source>
</evidence>
<dbReference type="GO" id="GO:0005829">
    <property type="term" value="C:cytosol"/>
    <property type="evidence" value="ECO:0007669"/>
    <property type="project" value="TreeGrafter"/>
</dbReference>
<dbReference type="InterPro" id="IPR000847">
    <property type="entry name" value="LysR_HTH_N"/>
</dbReference>
<dbReference type="PANTHER" id="PTHR30419:SF8">
    <property type="entry name" value="NITROGEN ASSIMILATION TRANSCRIPTIONAL ACTIVATOR-RELATED"/>
    <property type="match status" value="1"/>
</dbReference>
<dbReference type="AlphaFoldDB" id="A0A0E3JZ36"/>
<dbReference type="CDD" id="cd05466">
    <property type="entry name" value="PBP2_LTTR_substrate"/>
    <property type="match status" value="1"/>
</dbReference>
<organism evidence="6 7">
    <name type="scientific">Clostridium scatologenes</name>
    <dbReference type="NCBI Taxonomy" id="1548"/>
    <lineage>
        <taxon>Bacteria</taxon>
        <taxon>Bacillati</taxon>
        <taxon>Bacillota</taxon>
        <taxon>Clostridia</taxon>
        <taxon>Eubacteriales</taxon>
        <taxon>Clostridiaceae</taxon>
        <taxon>Clostridium</taxon>
    </lineage>
</organism>
<comment type="similarity">
    <text evidence="1">Belongs to the LysR transcriptional regulatory family.</text>
</comment>
<evidence type="ECO:0000313" key="6">
    <source>
        <dbReference type="EMBL" id="AKA67933.1"/>
    </source>
</evidence>
<dbReference type="InterPro" id="IPR005119">
    <property type="entry name" value="LysR_subst-bd"/>
</dbReference>
<dbReference type="STRING" id="1548.CSCA_0808"/>